<dbReference type="AlphaFoldDB" id="A0A498KUT1"/>
<dbReference type="RefSeq" id="WP_129069856.1">
    <property type="nucleotide sequence ID" value="NZ_RDFA01000005.1"/>
</dbReference>
<dbReference type="GO" id="GO:0016747">
    <property type="term" value="F:acyltransferase activity, transferring groups other than amino-acyl groups"/>
    <property type="evidence" value="ECO:0007669"/>
    <property type="project" value="InterPro"/>
</dbReference>
<sequence>MQLHRLVRNRYGRAVYERLQAAGVTATVMSEYGRQLPSDVAADADDLRVEICEPARVQTLDAPTDELVDGEVVVGAFADGAPLGYLFSSVDATLSIHPLERDLSFDGVYVRRVFVAPDHRGQGIAGALLDHTLAHASEAGAERATALVARDNVPSRALFESRDFTVRRSHRYVRVGPVAHYSTVRN</sequence>
<name>A0A498KUT1_9EURY</name>
<gene>
    <name evidence="2" type="ORF">EAF64_15350</name>
</gene>
<dbReference type="EMBL" id="RDFA01000005">
    <property type="protein sequence ID" value="RXK48004.1"/>
    <property type="molecule type" value="Genomic_DNA"/>
</dbReference>
<dbReference type="InterPro" id="IPR016181">
    <property type="entry name" value="Acyl_CoA_acyltransferase"/>
</dbReference>
<protein>
    <submittedName>
        <fullName evidence="2">GNAT family N-acetyltransferase</fullName>
    </submittedName>
</protein>
<accession>A0A498KUT1</accession>
<organism evidence="2 3">
    <name type="scientific">Halorientalis pallida</name>
    <dbReference type="NCBI Taxonomy" id="2479928"/>
    <lineage>
        <taxon>Archaea</taxon>
        <taxon>Methanobacteriati</taxon>
        <taxon>Methanobacteriota</taxon>
        <taxon>Stenosarchaea group</taxon>
        <taxon>Halobacteria</taxon>
        <taxon>Halobacteriales</taxon>
        <taxon>Haloarculaceae</taxon>
        <taxon>Halorientalis</taxon>
    </lineage>
</organism>
<dbReference type="Gene3D" id="3.40.630.30">
    <property type="match status" value="1"/>
</dbReference>
<dbReference type="CDD" id="cd04301">
    <property type="entry name" value="NAT_SF"/>
    <property type="match status" value="1"/>
</dbReference>
<evidence type="ECO:0000259" key="1">
    <source>
        <dbReference type="PROSITE" id="PS51186"/>
    </source>
</evidence>
<dbReference type="SUPFAM" id="SSF55729">
    <property type="entry name" value="Acyl-CoA N-acyltransferases (Nat)"/>
    <property type="match status" value="1"/>
</dbReference>
<comment type="caution">
    <text evidence="2">The sequence shown here is derived from an EMBL/GenBank/DDBJ whole genome shotgun (WGS) entry which is preliminary data.</text>
</comment>
<proteinExistence type="predicted"/>
<dbReference type="PANTHER" id="PTHR43072:SF60">
    <property type="entry name" value="L-2,4-DIAMINOBUTYRIC ACID ACETYLTRANSFERASE"/>
    <property type="match status" value="1"/>
</dbReference>
<evidence type="ECO:0000313" key="3">
    <source>
        <dbReference type="Proteomes" id="UP000289691"/>
    </source>
</evidence>
<dbReference type="PANTHER" id="PTHR43072">
    <property type="entry name" value="N-ACETYLTRANSFERASE"/>
    <property type="match status" value="1"/>
</dbReference>
<dbReference type="Pfam" id="PF00583">
    <property type="entry name" value="Acetyltransf_1"/>
    <property type="match status" value="1"/>
</dbReference>
<keyword evidence="2" id="KW-0808">Transferase</keyword>
<feature type="domain" description="N-acetyltransferase" evidence="1">
    <location>
        <begin position="34"/>
        <end position="186"/>
    </location>
</feature>
<dbReference type="PROSITE" id="PS51186">
    <property type="entry name" value="GNAT"/>
    <property type="match status" value="1"/>
</dbReference>
<dbReference type="Proteomes" id="UP000289691">
    <property type="component" value="Unassembled WGS sequence"/>
</dbReference>
<keyword evidence="3" id="KW-1185">Reference proteome</keyword>
<dbReference type="InterPro" id="IPR000182">
    <property type="entry name" value="GNAT_dom"/>
</dbReference>
<reference evidence="2 3" key="1">
    <citation type="submission" date="2019-01" db="EMBL/GenBank/DDBJ databases">
        <title>Halorientalis sp. F13-25 a new haloarchaeum isolated from hypersaline water.</title>
        <authorList>
            <person name="Ana D.-V."/>
            <person name="Cristina S.-P."/>
            <person name="Antonio V."/>
        </authorList>
    </citation>
    <scope>NUCLEOTIDE SEQUENCE [LARGE SCALE GENOMIC DNA]</scope>
    <source>
        <strain evidence="2 3">F13-25</strain>
    </source>
</reference>
<dbReference type="OrthoDB" id="38613at2157"/>
<evidence type="ECO:0000313" key="2">
    <source>
        <dbReference type="EMBL" id="RXK48004.1"/>
    </source>
</evidence>